<name>A0ABV8PNM1_9FLAO</name>
<proteinExistence type="predicted"/>
<dbReference type="RefSeq" id="WP_379765312.1">
    <property type="nucleotide sequence ID" value="NZ_JBHSCL010000007.1"/>
</dbReference>
<evidence type="ECO:0008006" key="3">
    <source>
        <dbReference type="Google" id="ProtNLM"/>
    </source>
</evidence>
<dbReference type="EMBL" id="JBHSCL010000007">
    <property type="protein sequence ID" value="MFC4221124.1"/>
    <property type="molecule type" value="Genomic_DNA"/>
</dbReference>
<evidence type="ECO:0000313" key="1">
    <source>
        <dbReference type="EMBL" id="MFC4221124.1"/>
    </source>
</evidence>
<reference evidence="2" key="1">
    <citation type="journal article" date="2019" name="Int. J. Syst. Evol. Microbiol.">
        <title>The Global Catalogue of Microorganisms (GCM) 10K type strain sequencing project: providing services to taxonomists for standard genome sequencing and annotation.</title>
        <authorList>
            <consortium name="The Broad Institute Genomics Platform"/>
            <consortium name="The Broad Institute Genome Sequencing Center for Infectious Disease"/>
            <person name="Wu L."/>
            <person name="Ma J."/>
        </authorList>
    </citation>
    <scope>NUCLEOTIDE SEQUENCE [LARGE SCALE GENOMIC DNA]</scope>
    <source>
        <strain evidence="2">CGMCC 1.15774</strain>
    </source>
</reference>
<protein>
    <recommendedName>
        <fullName evidence="3">DUF5679 domain-containing protein</fullName>
    </recommendedName>
</protein>
<evidence type="ECO:0000313" key="2">
    <source>
        <dbReference type="Proteomes" id="UP001595841"/>
    </source>
</evidence>
<organism evidence="1 2">
    <name type="scientific">Flagellimonas marina</name>
    <dbReference type="NCBI Taxonomy" id="1775168"/>
    <lineage>
        <taxon>Bacteria</taxon>
        <taxon>Pseudomonadati</taxon>
        <taxon>Bacteroidota</taxon>
        <taxon>Flavobacteriia</taxon>
        <taxon>Flavobacteriales</taxon>
        <taxon>Flavobacteriaceae</taxon>
        <taxon>Flagellimonas</taxon>
    </lineage>
</organism>
<comment type="caution">
    <text evidence="1">The sequence shown here is derived from an EMBL/GenBank/DDBJ whole genome shotgun (WGS) entry which is preliminary data.</text>
</comment>
<keyword evidence="2" id="KW-1185">Reference proteome</keyword>
<sequence>MSIRIKDFGINLKTVYCPKCNTEQPKIRKPKGWKEILWGGNTCKNCGCKMDKYGKERK</sequence>
<dbReference type="Proteomes" id="UP001595841">
    <property type="component" value="Unassembled WGS sequence"/>
</dbReference>
<gene>
    <name evidence="1" type="ORF">ACFOWS_13305</name>
</gene>
<accession>A0ABV8PNM1</accession>